<keyword evidence="1" id="KW-0472">Membrane</keyword>
<proteinExistence type="predicted"/>
<evidence type="ECO:0000313" key="3">
    <source>
        <dbReference type="Proteomes" id="UP000075260"/>
    </source>
</evidence>
<accession>A0A150QE17</accession>
<keyword evidence="1" id="KW-0812">Transmembrane</keyword>
<organism evidence="2 3">
    <name type="scientific">Sorangium cellulosum</name>
    <name type="common">Polyangium cellulosum</name>
    <dbReference type="NCBI Taxonomy" id="56"/>
    <lineage>
        <taxon>Bacteria</taxon>
        <taxon>Pseudomonadati</taxon>
        <taxon>Myxococcota</taxon>
        <taxon>Polyangia</taxon>
        <taxon>Polyangiales</taxon>
        <taxon>Polyangiaceae</taxon>
        <taxon>Sorangium</taxon>
    </lineage>
</organism>
<sequence length="344" mass="36690">MPPNDICLGCGKRRRCGAADPCARCGAPPHRAVWRRSEQHGASPKIELFLSAVTSCLLLAYTALYVLLLTGLAESAESSLAGAALFAAILALSVKLSRWIVRSLFELWGTTWAYCSADGARWGTVSTLFGWYGAGEGVCLEEFEPTSAGSTLFCSSDAIEAGLPVVAANLSRIAGAKGGDAFSPFEVLMLSAFTGLVARGEATISRATAVRWRKDWLGVARRGAPHTVFTIERASDREEGSALEREILSALQAKADGLAPLAEPARPGGYRDAARRPPPVRLRIEEVLRPRALALAARALRKEPRGGAPVAVAVALDEFGKRDPARLSHLRVLLAEHRRGPLSA</sequence>
<feature type="transmembrane region" description="Helical" evidence="1">
    <location>
        <begin position="80"/>
        <end position="101"/>
    </location>
</feature>
<dbReference type="EMBL" id="JEMA01000761">
    <property type="protein sequence ID" value="KYF66247.1"/>
    <property type="molecule type" value="Genomic_DNA"/>
</dbReference>
<evidence type="ECO:0000256" key="1">
    <source>
        <dbReference type="SAM" id="Phobius"/>
    </source>
</evidence>
<protein>
    <submittedName>
        <fullName evidence="2">Uncharacterized protein</fullName>
    </submittedName>
</protein>
<name>A0A150QE17_SORCE</name>
<reference evidence="2 3" key="1">
    <citation type="submission" date="2014-02" db="EMBL/GenBank/DDBJ databases">
        <title>The small core and large imbalanced accessory genome model reveals a collaborative survival strategy of Sorangium cellulosum strains in nature.</title>
        <authorList>
            <person name="Han K."/>
            <person name="Peng R."/>
            <person name="Blom J."/>
            <person name="Li Y.-Z."/>
        </authorList>
    </citation>
    <scope>NUCLEOTIDE SEQUENCE [LARGE SCALE GENOMIC DNA]</scope>
    <source>
        <strain evidence="2 3">So0008-312</strain>
    </source>
</reference>
<keyword evidence="1" id="KW-1133">Transmembrane helix</keyword>
<dbReference type="Proteomes" id="UP000075260">
    <property type="component" value="Unassembled WGS sequence"/>
</dbReference>
<comment type="caution">
    <text evidence="2">The sequence shown here is derived from an EMBL/GenBank/DDBJ whole genome shotgun (WGS) entry which is preliminary data.</text>
</comment>
<dbReference type="OrthoDB" id="5497054at2"/>
<gene>
    <name evidence="2" type="ORF">BE15_14510</name>
</gene>
<feature type="transmembrane region" description="Helical" evidence="1">
    <location>
        <begin position="46"/>
        <end position="68"/>
    </location>
</feature>
<evidence type="ECO:0000313" key="2">
    <source>
        <dbReference type="EMBL" id="KYF66247.1"/>
    </source>
</evidence>
<dbReference type="AlphaFoldDB" id="A0A150QE17"/>